<sequence>MYKPSGSGQKSQQQILEERAQRFGTKRTHSGIGDTSSKRIRIEEPIIEEEFRVYNPDDFVSDAHLYRNSSPPNLIQTSSKLWLGAVYSVKILFLKLHIKLTSHNALKIFSDFAIDSSRIADYSGMINKWKLAEDMHSYTYGDKFFTLTTFDANMQKILEFIQTFQEIDVMDVRRDLKKFLMNRMGFSFNRLNYYIDARIGGETYSYNIVCALLMASKEQLEKLTVAQIREKLKSRKLPASGPKSELVTRLFVSLMAEEKLLEEGPGGESIDLSGVNMDEVLGLDDEKDTHSSTTANEDIEEGKEKQPARKVRRF</sequence>
<dbReference type="Pfam" id="PF02037">
    <property type="entry name" value="SAP"/>
    <property type="match status" value="1"/>
</dbReference>
<dbReference type="AlphaFoldDB" id="A0A6V7Y0G8"/>
<dbReference type="InterPro" id="IPR003034">
    <property type="entry name" value="SAP_dom"/>
</dbReference>
<feature type="domain" description="SAP" evidence="2">
    <location>
        <begin position="220"/>
        <end position="254"/>
    </location>
</feature>
<feature type="region of interest" description="Disordered" evidence="1">
    <location>
        <begin position="281"/>
        <end position="314"/>
    </location>
</feature>
<evidence type="ECO:0000313" key="4">
    <source>
        <dbReference type="Proteomes" id="UP000580250"/>
    </source>
</evidence>
<evidence type="ECO:0000313" key="3">
    <source>
        <dbReference type="EMBL" id="CAD2205113.1"/>
    </source>
</evidence>
<reference evidence="3 4" key="1">
    <citation type="submission" date="2020-08" db="EMBL/GenBank/DDBJ databases">
        <authorList>
            <person name="Koutsovoulos G."/>
            <person name="Danchin GJ E."/>
        </authorList>
    </citation>
    <scope>NUCLEOTIDE SEQUENCE [LARGE SCALE GENOMIC DNA]</scope>
</reference>
<organism evidence="3 4">
    <name type="scientific">Meloidogyne enterolobii</name>
    <name type="common">Root-knot nematode worm</name>
    <name type="synonym">Meloidogyne mayaguensis</name>
    <dbReference type="NCBI Taxonomy" id="390850"/>
    <lineage>
        <taxon>Eukaryota</taxon>
        <taxon>Metazoa</taxon>
        <taxon>Ecdysozoa</taxon>
        <taxon>Nematoda</taxon>
        <taxon>Chromadorea</taxon>
        <taxon>Rhabditida</taxon>
        <taxon>Tylenchina</taxon>
        <taxon>Tylenchomorpha</taxon>
        <taxon>Tylenchoidea</taxon>
        <taxon>Meloidogynidae</taxon>
        <taxon>Meloidogyninae</taxon>
        <taxon>Meloidogyne</taxon>
    </lineage>
</organism>
<gene>
    <name evidence="3" type="ORF">MENT_LOCUS58908</name>
</gene>
<dbReference type="SUPFAM" id="SSF68906">
    <property type="entry name" value="SAP domain"/>
    <property type="match status" value="1"/>
</dbReference>
<evidence type="ECO:0000259" key="2">
    <source>
        <dbReference type="PROSITE" id="PS50800"/>
    </source>
</evidence>
<dbReference type="EMBL" id="CAJEWN010002745">
    <property type="protein sequence ID" value="CAD2205113.1"/>
    <property type="molecule type" value="Genomic_DNA"/>
</dbReference>
<accession>A0A6V7Y0G8</accession>
<dbReference type="Proteomes" id="UP000580250">
    <property type="component" value="Unassembled WGS sequence"/>
</dbReference>
<dbReference type="Gene3D" id="1.10.720.30">
    <property type="entry name" value="SAP domain"/>
    <property type="match status" value="1"/>
</dbReference>
<name>A0A6V7Y0G8_MELEN</name>
<dbReference type="PROSITE" id="PS50800">
    <property type="entry name" value="SAP"/>
    <property type="match status" value="1"/>
</dbReference>
<protein>
    <recommendedName>
        <fullName evidence="2">SAP domain-containing protein</fullName>
    </recommendedName>
</protein>
<comment type="caution">
    <text evidence="3">The sequence shown here is derived from an EMBL/GenBank/DDBJ whole genome shotgun (WGS) entry which is preliminary data.</text>
</comment>
<evidence type="ECO:0000256" key="1">
    <source>
        <dbReference type="SAM" id="MobiDB-lite"/>
    </source>
</evidence>
<dbReference type="InterPro" id="IPR036361">
    <property type="entry name" value="SAP_dom_sf"/>
</dbReference>
<proteinExistence type="predicted"/>
<dbReference type="SMART" id="SM00513">
    <property type="entry name" value="SAP"/>
    <property type="match status" value="1"/>
</dbReference>